<comment type="function">
    <text evidence="12">This protein recognizes C4b and C3b fragments that condense with cell-surface hydroxyl or amino groups when nascent C4b and C3b are locally generated during C4 and c3 activation. Interaction of daf with cell-associated C4b and C3b polypeptides interferes with their ability to catalyze the conversion of C2 and factor B to enzymatically active C2a and Bb and thereby prevents the formation of C4b2a and C3bBb, the amplification convertases of the complement cascade. Inhibits complement activation by destabilizing and preventing the formation of C3 and C5 convertases, which prevents complement damage.</text>
</comment>
<dbReference type="CTD" id="1604"/>
<evidence type="ECO:0000256" key="14">
    <source>
        <dbReference type="SAM" id="MobiDB-lite"/>
    </source>
</evidence>
<dbReference type="PANTHER" id="PTHR19325:SF317">
    <property type="entry name" value="COMPLEMENT DECAY-ACCELERATING FACTOR"/>
    <property type="match status" value="1"/>
</dbReference>
<dbReference type="RefSeq" id="XP_006249779.1">
    <property type="nucleotide sequence ID" value="XM_006249717.5"/>
</dbReference>
<feature type="signal peptide" evidence="15">
    <location>
        <begin position="1"/>
        <end position="34"/>
    </location>
</feature>
<dbReference type="PROSITE" id="PS50923">
    <property type="entry name" value="SUSHI"/>
    <property type="match status" value="4"/>
</dbReference>
<feature type="region of interest" description="Disordered" evidence="14">
    <location>
        <begin position="337"/>
        <end position="359"/>
    </location>
</feature>
<keyword evidence="4 13" id="KW-0768">Sushi</keyword>
<feature type="chain" id="PRO_5013537892" evidence="15">
    <location>
        <begin position="35"/>
        <end position="466"/>
    </location>
</feature>
<dbReference type="GO" id="GO:0045087">
    <property type="term" value="P:innate immune response"/>
    <property type="evidence" value="ECO:0007669"/>
    <property type="project" value="UniProtKB-KW"/>
</dbReference>
<dbReference type="OrthoDB" id="406096at2759"/>
<keyword evidence="10" id="KW-1015">Disulfide bond</keyword>
<dbReference type="InterPro" id="IPR000436">
    <property type="entry name" value="Sushi_SCR_CCP_dom"/>
</dbReference>
<evidence type="ECO:0000256" key="6">
    <source>
        <dbReference type="ARBA" id="ARBA00022737"/>
    </source>
</evidence>
<comment type="similarity">
    <text evidence="2">Belongs to the receptors of complement activation (RCA) family.</text>
</comment>
<evidence type="ECO:0000256" key="11">
    <source>
        <dbReference type="ARBA" id="ARBA00023180"/>
    </source>
</evidence>
<evidence type="ECO:0000256" key="4">
    <source>
        <dbReference type="ARBA" id="ARBA00022659"/>
    </source>
</evidence>
<feature type="domain" description="Sushi" evidence="16">
    <location>
        <begin position="34"/>
        <end position="96"/>
    </location>
</feature>
<keyword evidence="8" id="KW-0180">Complement pathway</keyword>
<evidence type="ECO:0000256" key="1">
    <source>
        <dbReference type="ARBA" id="ARBA00004370"/>
    </source>
</evidence>
<name>Q9Z0L9_RAT</name>
<organism evidence="17">
    <name type="scientific">Rattus norvegicus</name>
    <name type="common">Rat</name>
    <dbReference type="NCBI Taxonomy" id="10116"/>
    <lineage>
        <taxon>Eukaryota</taxon>
        <taxon>Metazoa</taxon>
        <taxon>Chordata</taxon>
        <taxon>Craniata</taxon>
        <taxon>Vertebrata</taxon>
        <taxon>Euteleostomi</taxon>
        <taxon>Mammalia</taxon>
        <taxon>Eutheria</taxon>
        <taxon>Euarchontoglires</taxon>
        <taxon>Glires</taxon>
        <taxon>Rodentia</taxon>
        <taxon>Myomorpha</taxon>
        <taxon>Muroidea</taxon>
        <taxon>Muridae</taxon>
        <taxon>Murinae</taxon>
        <taxon>Rattus</taxon>
    </lineage>
</organism>
<dbReference type="AGR" id="RGD:620651"/>
<evidence type="ECO:0000256" key="5">
    <source>
        <dbReference type="ARBA" id="ARBA00022729"/>
    </source>
</evidence>
<dbReference type="AlphaFoldDB" id="Q9Z0L9"/>
<evidence type="ECO:0000256" key="2">
    <source>
        <dbReference type="ARBA" id="ARBA00010908"/>
    </source>
</evidence>
<reference evidence="18" key="2">
    <citation type="journal article" date="2005" name="Genome Res.">
        <title>Gene and alternative splicing annotation with AIR.</title>
        <authorList>
            <person name="Florea L."/>
            <person name="Di Francesco V."/>
            <person name="Miller J."/>
            <person name="Turner R."/>
            <person name="Yao A."/>
            <person name="Harris M."/>
            <person name="Walenz B."/>
            <person name="Mobarry C."/>
            <person name="Merkulov G.V."/>
            <person name="Charlab R."/>
            <person name="Dew I."/>
            <person name="Deng Z."/>
            <person name="Istrail S."/>
            <person name="Li P."/>
            <person name="Sutton G."/>
        </authorList>
    </citation>
    <scope>NUCLEOTIDE SEQUENCE</scope>
    <source>
        <strain evidence="18">BN</strain>
    </source>
</reference>
<dbReference type="GO" id="GO:0006958">
    <property type="term" value="P:complement activation, classical pathway"/>
    <property type="evidence" value="ECO:0007669"/>
    <property type="project" value="UniProtKB-KW"/>
</dbReference>
<proteinExistence type="evidence at transcript level"/>
<dbReference type="GeneID" id="64036"/>
<dbReference type="InterPro" id="IPR050350">
    <property type="entry name" value="Compl-Cell_Adhes-Reg"/>
</dbReference>
<dbReference type="GO" id="GO:0030449">
    <property type="term" value="P:regulation of complement activation"/>
    <property type="evidence" value="ECO:0007669"/>
    <property type="project" value="UniProtKB-ARBA"/>
</dbReference>
<dbReference type="GO" id="GO:0005886">
    <property type="term" value="C:plasma membrane"/>
    <property type="evidence" value="ECO:0007669"/>
    <property type="project" value="UniProtKB-ARBA"/>
</dbReference>
<keyword evidence="9" id="KW-0472">Membrane</keyword>
<dbReference type="FunFam" id="2.10.70.10:FF:000055">
    <property type="entry name" value="Complement decay-accelerating factor, GPI-anchored"/>
    <property type="match status" value="1"/>
</dbReference>
<evidence type="ECO:0000256" key="9">
    <source>
        <dbReference type="ARBA" id="ARBA00023136"/>
    </source>
</evidence>
<evidence type="ECO:0000313" key="17">
    <source>
        <dbReference type="EMBL" id="AAC77439.1"/>
    </source>
</evidence>
<dbReference type="Gene3D" id="2.10.70.10">
    <property type="entry name" value="Complement Module, domain 1"/>
    <property type="match status" value="4"/>
</dbReference>
<dbReference type="PANTHER" id="PTHR19325">
    <property type="entry name" value="COMPLEMENT COMPONENT-RELATED SUSHI DOMAIN-CONTAINING"/>
    <property type="match status" value="1"/>
</dbReference>
<evidence type="ECO:0000313" key="18">
    <source>
        <dbReference type="EMBL" id="EDM09866.1"/>
    </source>
</evidence>
<dbReference type="EMBL" id="CH473958">
    <property type="protein sequence ID" value="EDM09866.1"/>
    <property type="molecule type" value="Genomic_DNA"/>
</dbReference>
<evidence type="ECO:0000256" key="8">
    <source>
        <dbReference type="ARBA" id="ARBA00022875"/>
    </source>
</evidence>
<dbReference type="FunFam" id="2.10.70.10:FF:000079">
    <property type="entry name" value="Complement decay-accelerating factor"/>
    <property type="match status" value="1"/>
</dbReference>
<dbReference type="Proteomes" id="UP000234681">
    <property type="component" value="Chromosome 13"/>
</dbReference>
<evidence type="ECO:0000256" key="7">
    <source>
        <dbReference type="ARBA" id="ARBA00022859"/>
    </source>
</evidence>
<dbReference type="EMBL" id="AF039584">
    <property type="protein sequence ID" value="AAC77439.1"/>
    <property type="molecule type" value="mRNA"/>
</dbReference>
<keyword evidence="7" id="KW-0391">Immunity</keyword>
<evidence type="ECO:0000256" key="15">
    <source>
        <dbReference type="SAM" id="SignalP"/>
    </source>
</evidence>
<comment type="caution">
    <text evidence="13">Lacks conserved residue(s) required for the propagation of feature annotation.</text>
</comment>
<keyword evidence="6" id="KW-0677">Repeat</keyword>
<evidence type="ECO:0000256" key="3">
    <source>
        <dbReference type="ARBA" id="ARBA00022588"/>
    </source>
</evidence>
<feature type="domain" description="Sushi" evidence="16">
    <location>
        <begin position="223"/>
        <end position="285"/>
    </location>
</feature>
<keyword evidence="11" id="KW-0325">Glycoprotein</keyword>
<dbReference type="Pfam" id="PF00084">
    <property type="entry name" value="Sushi"/>
    <property type="match status" value="4"/>
</dbReference>
<accession>Q9Z0L9</accession>
<evidence type="ECO:0000256" key="12">
    <source>
        <dbReference type="ARBA" id="ARBA00045541"/>
    </source>
</evidence>
<feature type="domain" description="Sushi" evidence="16">
    <location>
        <begin position="97"/>
        <end position="160"/>
    </location>
</feature>
<keyword evidence="3" id="KW-0399">Innate immunity</keyword>
<dbReference type="FunFam" id="2.10.70.10:FF:000014">
    <property type="entry name" value="Membrane cofactor protein"/>
    <property type="match status" value="1"/>
</dbReference>
<evidence type="ECO:0000313" key="19">
    <source>
        <dbReference type="RGD" id="620651"/>
    </source>
</evidence>
<dbReference type="SUPFAM" id="SSF57535">
    <property type="entry name" value="Complement control module/SCR domain"/>
    <property type="match status" value="4"/>
</dbReference>
<dbReference type="CDD" id="cd00033">
    <property type="entry name" value="CCP"/>
    <property type="match status" value="4"/>
</dbReference>
<keyword evidence="5 15" id="KW-0732">Signal</keyword>
<dbReference type="InterPro" id="IPR035976">
    <property type="entry name" value="Sushi/SCR/CCP_sf"/>
</dbReference>
<evidence type="ECO:0000259" key="16">
    <source>
        <dbReference type="PROSITE" id="PS50923"/>
    </source>
</evidence>
<reference evidence="17" key="1">
    <citation type="journal article" date="1998" name="J. Immunol.">
        <title>Molecular cloning and functional characterization of the rat analogue of human decay-accelerating factor (CD55).</title>
        <authorList>
            <person name="Hinchliffe S.J."/>
            <person name="Spiller O.B."/>
            <person name="Rushmere N.K."/>
            <person name="Morgan B.P."/>
        </authorList>
    </citation>
    <scope>NUCLEOTIDE SEQUENCE</scope>
    <source>
        <strain evidence="17">Wistar</strain>
        <tissue evidence="17">Kidney</tissue>
    </source>
</reference>
<dbReference type="RGD" id="620651">
    <property type="gene designation" value="Cd55"/>
</dbReference>
<sequence length="466" mass="52093">MIRTRAPGTRAPPPPPLLLSLSLLLLLLSPTVSGDCGPPPDIPNATPNSGKHTKFAHQSQVTYSCNKGFKQIPDKPNTVVCLENDQWSNYETFCNKTCSAPLRLNYASLKKEYRNMNFFPIGTTVEFECRPGFQKVTSRTGKSTCLEELVWSPVVEFCKKRACPNPRELKNGHINIPTDILFGSEIIFSCDKGYKLVGVTSTFCSITGNAVDWDDVFPVCTTIFCPDPPKINNGRIREESDSYAYRQSVTYSCDQGFILVGNSSVHCTLNGEVGEWSSAPPKCIERHKVPTKTPPEVDIPSTMPHESTLINFPSTRAPLSHKPTTVKVPATQHVPVSKTTVRHPTRTSKDRGESNSGGDHFIYGKFDPQGVKRNCHHCGRHSPYFWKRIFSYNCLRKTIKMQCLWVPKGRWVKPFNRLVFWTPLGIQHGPSYPQQCSCSKAVLGQLRVIWPISQVALSARCVSVSF</sequence>
<protein>
    <submittedName>
        <fullName evidence="18">Decay accelarating factor 1, isoform CRA_c</fullName>
    </submittedName>
    <submittedName>
        <fullName evidence="17">Decay accelerating factor soluble-form</fullName>
    </submittedName>
</protein>
<dbReference type="SMART" id="SM00032">
    <property type="entry name" value="CCP"/>
    <property type="match status" value="4"/>
</dbReference>
<reference evidence="18" key="3">
    <citation type="submission" date="2005-09" db="EMBL/GenBank/DDBJ databases">
        <authorList>
            <person name="Mural R.J."/>
            <person name="Li P.W."/>
            <person name="Adams M.D."/>
            <person name="Amanatides P.G."/>
            <person name="Baden-Tillson H."/>
            <person name="Barnstead M."/>
            <person name="Chin S.H."/>
            <person name="Dew I."/>
            <person name="Evans C.A."/>
            <person name="Ferriera S."/>
            <person name="Flanigan M."/>
            <person name="Fosler C."/>
            <person name="Glodek A."/>
            <person name="Gu Z."/>
            <person name="Holt R.A."/>
            <person name="Jennings D."/>
            <person name="Kraft C.L."/>
            <person name="Lu F."/>
            <person name="Nguyen T."/>
            <person name="Nusskern D.R."/>
            <person name="Pfannkoch C.M."/>
            <person name="Sitter C."/>
            <person name="Sutton G.G."/>
            <person name="Venter J.C."/>
            <person name="Wang Z."/>
            <person name="Woodage T."/>
            <person name="Zheng X.H."/>
            <person name="Zhong F."/>
        </authorList>
    </citation>
    <scope>NUCLEOTIDE SEQUENCE</scope>
    <source>
        <strain evidence="18">BN</strain>
    </source>
</reference>
<feature type="domain" description="Sushi" evidence="16">
    <location>
        <begin position="161"/>
        <end position="222"/>
    </location>
</feature>
<comment type="subcellular location">
    <subcellularLocation>
        <location evidence="1">Membrane</location>
    </subcellularLocation>
</comment>
<evidence type="ECO:0000256" key="10">
    <source>
        <dbReference type="ARBA" id="ARBA00023157"/>
    </source>
</evidence>
<evidence type="ECO:0000256" key="13">
    <source>
        <dbReference type="PROSITE-ProRule" id="PRU00302"/>
    </source>
</evidence>
<gene>
    <name evidence="19" type="primary">Cd55</name>
    <name evidence="17" type="synonym">DAF</name>
    <name evidence="18" type="synonym">Daf1</name>
    <name evidence="18" type="ORF">rCG_46364</name>
</gene>